<name>A0A4Q2A8B6_9BURK</name>
<dbReference type="Pfam" id="PF20254">
    <property type="entry name" value="DMFA2_C"/>
    <property type="match status" value="1"/>
</dbReference>
<organism evidence="2 3">
    <name type="scientific">Burkholderia stabilis</name>
    <dbReference type="NCBI Taxonomy" id="95485"/>
    <lineage>
        <taxon>Bacteria</taxon>
        <taxon>Pseudomonadati</taxon>
        <taxon>Pseudomonadota</taxon>
        <taxon>Betaproteobacteria</taxon>
        <taxon>Burkholderiales</taxon>
        <taxon>Burkholderiaceae</taxon>
        <taxon>Burkholderia</taxon>
        <taxon>Burkholderia cepacia complex</taxon>
    </lineage>
</organism>
<dbReference type="InterPro" id="IPR029062">
    <property type="entry name" value="Class_I_gatase-like"/>
</dbReference>
<gene>
    <name evidence="2" type="ORF">D1006_33050</name>
</gene>
<evidence type="ECO:0000313" key="2">
    <source>
        <dbReference type="EMBL" id="RXV65011.1"/>
    </source>
</evidence>
<evidence type="ECO:0000313" key="3">
    <source>
        <dbReference type="Proteomes" id="UP000289650"/>
    </source>
</evidence>
<dbReference type="AlphaFoldDB" id="A0A4Q2A8B6"/>
<dbReference type="SUPFAM" id="SSF52317">
    <property type="entry name" value="Class I glutamine amidotransferase-like"/>
    <property type="match status" value="1"/>
</dbReference>
<comment type="caution">
    <text evidence="2">The sequence shown here is derived from an EMBL/GenBank/DDBJ whole genome shotgun (WGS) entry which is preliminary data.</text>
</comment>
<dbReference type="RefSeq" id="WP_129517461.1">
    <property type="nucleotide sequence ID" value="NZ_QWEX01000003.1"/>
</dbReference>
<protein>
    <recommendedName>
        <fullName evidence="1">N,N-dimethylformamidase beta subunit-like C-terminal domain-containing protein</fullName>
    </recommendedName>
</protein>
<accession>A0A4Q2A8B6</accession>
<proteinExistence type="predicted"/>
<dbReference type="OrthoDB" id="505641at2"/>
<sequence>MPDETTVISRQPQAWNVPGWSSPRPDISGDTPEIWCYTDKFSYSAGESIQLHVDTTANHYSIEIIRDGCEPRSVFREGDLIGKRNVTPDDAYAAGCDWPVSTVVQVDPAWGTGFYLIVASIEVDGVRYSTEHFFVLKAPRESRGRVALVLTTSTLLAYNDWGGANGYRGLGDEPYCPDPAFVSSVRRPIARGFLRIPGDAPRNAHSFTPPPGWVPDHENYEFAHAFGYSRHYADAFWAMYERPFVVWAERNGYALDYLTQHDLHFDENALDGYDLVVLVGHDEYWSWEMRDRIDDFTDNGGNIARFGGNFIWQVRLSEDGSRQDCFRVPAFDPLREIQPSRVTTVWDAPIVGRPAAASLGLTGVAGVYNRYGNAAPRSTGGFTVYRPDHWVFKGTDLYYGDTFGAAPICIAAFEMDGVEYTFRKGLPYPTGEDGAPSNLEILALAPATAGQTDRWGGTVPLGAPLHEVTNMIDAIYDENPPDHMKDREYGAGMIGVFERGEGVVFNAGTTEWVSGLIHQDPYTEQITHNVLRRLTQ</sequence>
<reference evidence="2 3" key="1">
    <citation type="submission" date="2018-08" db="EMBL/GenBank/DDBJ databases">
        <title>Mountain-cultivated ginseng endophyte, Burkholderia stabilis and its activity against ginseng root rot disease.</title>
        <authorList>
            <person name="Tapan Kumar M."/>
            <person name="Bae H."/>
            <person name="Shanmugam G."/>
            <person name="Jeon J."/>
        </authorList>
    </citation>
    <scope>NUCLEOTIDE SEQUENCE [LARGE SCALE GENOMIC DNA]</scope>
    <source>
        <strain evidence="2 3">EB159</strain>
    </source>
</reference>
<dbReference type="InterPro" id="IPR046540">
    <property type="entry name" value="DMFA2_C"/>
</dbReference>
<feature type="domain" description="N,N-dimethylformamidase beta subunit-like C-terminal" evidence="1">
    <location>
        <begin position="85"/>
        <end position="517"/>
    </location>
</feature>
<dbReference type="EMBL" id="QWEX01000003">
    <property type="protein sequence ID" value="RXV65011.1"/>
    <property type="molecule type" value="Genomic_DNA"/>
</dbReference>
<dbReference type="Proteomes" id="UP000289650">
    <property type="component" value="Unassembled WGS sequence"/>
</dbReference>
<evidence type="ECO:0000259" key="1">
    <source>
        <dbReference type="Pfam" id="PF20254"/>
    </source>
</evidence>